<dbReference type="Gene3D" id="1.25.40.10">
    <property type="entry name" value="Tetratricopeptide repeat domain"/>
    <property type="match status" value="1"/>
</dbReference>
<dbReference type="GO" id="GO:0006281">
    <property type="term" value="P:DNA repair"/>
    <property type="evidence" value="ECO:0007669"/>
    <property type="project" value="UniProtKB-KW"/>
</dbReference>
<evidence type="ECO:0000256" key="12">
    <source>
        <dbReference type="ARBA" id="ARBA00024420"/>
    </source>
</evidence>
<dbReference type="SMART" id="SM00802">
    <property type="entry name" value="UME"/>
    <property type="match status" value="1"/>
</dbReference>
<accession>A0A8S4PY44</accession>
<dbReference type="PANTHER" id="PTHR11139:SF69">
    <property type="entry name" value="SERINE_THREONINE-PROTEIN KINASE ATR"/>
    <property type="match status" value="1"/>
</dbReference>
<dbReference type="PROSITE" id="PS51190">
    <property type="entry name" value="FATC"/>
    <property type="match status" value="1"/>
</dbReference>
<dbReference type="GO" id="GO:0004674">
    <property type="term" value="F:protein serine/threonine kinase activity"/>
    <property type="evidence" value="ECO:0007669"/>
    <property type="project" value="UniProtKB-KW"/>
</dbReference>
<organism evidence="16 17">
    <name type="scientific">Owenia fusiformis</name>
    <name type="common">Polychaete worm</name>
    <dbReference type="NCBI Taxonomy" id="6347"/>
    <lineage>
        <taxon>Eukaryota</taxon>
        <taxon>Metazoa</taxon>
        <taxon>Spiralia</taxon>
        <taxon>Lophotrochozoa</taxon>
        <taxon>Annelida</taxon>
        <taxon>Polychaeta</taxon>
        <taxon>Sedentaria</taxon>
        <taxon>Canalipalpata</taxon>
        <taxon>Sabellida</taxon>
        <taxon>Oweniida</taxon>
        <taxon>Oweniidae</taxon>
        <taxon>Owenia</taxon>
    </lineage>
</organism>
<evidence type="ECO:0000313" key="16">
    <source>
        <dbReference type="EMBL" id="CAH1797711.1"/>
    </source>
</evidence>
<keyword evidence="17" id="KW-1185">Reference proteome</keyword>
<evidence type="ECO:0000256" key="3">
    <source>
        <dbReference type="ARBA" id="ARBA00012513"/>
    </source>
</evidence>
<dbReference type="GO" id="GO:0000077">
    <property type="term" value="P:DNA damage checkpoint signaling"/>
    <property type="evidence" value="ECO:0007669"/>
    <property type="project" value="TreeGrafter"/>
</dbReference>
<dbReference type="Pfam" id="PF00454">
    <property type="entry name" value="PI3_PI4_kinase"/>
    <property type="match status" value="1"/>
</dbReference>
<evidence type="ECO:0000256" key="4">
    <source>
        <dbReference type="ARBA" id="ARBA00022527"/>
    </source>
</evidence>
<keyword evidence="7" id="KW-0227">DNA damage</keyword>
<dbReference type="InterPro" id="IPR056802">
    <property type="entry name" value="ATR-like_M-HEAT"/>
</dbReference>
<proteinExistence type="inferred from homology"/>
<comment type="similarity">
    <text evidence="2">Belongs to the PI3/PI4-kinase family. ATM subfamily.</text>
</comment>
<dbReference type="InterPro" id="IPR057564">
    <property type="entry name" value="HEAT_ATR"/>
</dbReference>
<evidence type="ECO:0000256" key="11">
    <source>
        <dbReference type="ARBA" id="ARBA00023242"/>
    </source>
</evidence>
<protein>
    <recommendedName>
        <fullName evidence="12">Serine/threonine-protein kinase ATR</fullName>
        <ecNumber evidence="3">2.7.11.1</ecNumber>
    </recommendedName>
</protein>
<dbReference type="GO" id="GO:0000723">
    <property type="term" value="P:telomere maintenance"/>
    <property type="evidence" value="ECO:0007669"/>
    <property type="project" value="TreeGrafter"/>
</dbReference>
<keyword evidence="4" id="KW-0723">Serine/threonine-protein kinase</keyword>
<feature type="domain" description="FATC" evidence="15">
    <location>
        <begin position="1982"/>
        <end position="2014"/>
    </location>
</feature>
<evidence type="ECO:0000256" key="6">
    <source>
        <dbReference type="ARBA" id="ARBA00022741"/>
    </source>
</evidence>
<dbReference type="PROSITE" id="PS51189">
    <property type="entry name" value="FAT"/>
    <property type="match status" value="1"/>
</dbReference>
<keyword evidence="11" id="KW-0539">Nucleus</keyword>
<dbReference type="SUPFAM" id="SSF48371">
    <property type="entry name" value="ARM repeat"/>
    <property type="match status" value="2"/>
</dbReference>
<dbReference type="InterPro" id="IPR012993">
    <property type="entry name" value="UME"/>
</dbReference>
<reference evidence="16" key="1">
    <citation type="submission" date="2022-03" db="EMBL/GenBank/DDBJ databases">
        <authorList>
            <person name="Martin C."/>
        </authorList>
    </citation>
    <scope>NUCLEOTIDE SEQUENCE</scope>
</reference>
<gene>
    <name evidence="16" type="ORF">OFUS_LOCUS21946</name>
</gene>
<evidence type="ECO:0000259" key="13">
    <source>
        <dbReference type="PROSITE" id="PS50290"/>
    </source>
</evidence>
<keyword evidence="9" id="KW-0067">ATP-binding</keyword>
<keyword evidence="8" id="KW-0418">Kinase</keyword>
<dbReference type="PANTHER" id="PTHR11139">
    <property type="entry name" value="ATAXIA TELANGIECTASIA MUTATED ATM -RELATED"/>
    <property type="match status" value="1"/>
</dbReference>
<dbReference type="CDD" id="cd00892">
    <property type="entry name" value="PIKKc_ATR"/>
    <property type="match status" value="1"/>
</dbReference>
<dbReference type="SMART" id="SM00146">
    <property type="entry name" value="PI3Kc"/>
    <property type="match status" value="1"/>
</dbReference>
<keyword evidence="6" id="KW-0547">Nucleotide-binding</keyword>
<evidence type="ECO:0000313" key="17">
    <source>
        <dbReference type="Proteomes" id="UP000749559"/>
    </source>
</evidence>
<dbReference type="Pfam" id="PF02259">
    <property type="entry name" value="FAT"/>
    <property type="match status" value="1"/>
</dbReference>
<feature type="domain" description="FAT" evidence="14">
    <location>
        <begin position="966"/>
        <end position="1533"/>
    </location>
</feature>
<feature type="domain" description="PI3K/PI4K catalytic" evidence="13">
    <location>
        <begin position="1665"/>
        <end position="1975"/>
    </location>
</feature>
<dbReference type="InterPro" id="IPR003152">
    <property type="entry name" value="FATC_dom"/>
</dbReference>
<dbReference type="Gene3D" id="3.30.1010.10">
    <property type="entry name" value="Phosphatidylinositol 3-kinase Catalytic Subunit, Chain A, domain 4"/>
    <property type="match status" value="1"/>
</dbReference>
<evidence type="ECO:0000256" key="2">
    <source>
        <dbReference type="ARBA" id="ARBA00010769"/>
    </source>
</evidence>
<evidence type="ECO:0000259" key="15">
    <source>
        <dbReference type="PROSITE" id="PS51190"/>
    </source>
</evidence>
<dbReference type="Gene3D" id="1.25.10.10">
    <property type="entry name" value="Leucine-rich Repeat Variant"/>
    <property type="match status" value="2"/>
</dbReference>
<keyword evidence="5" id="KW-0808">Transferase</keyword>
<dbReference type="InterPro" id="IPR000403">
    <property type="entry name" value="PI3/4_kinase_cat_dom"/>
</dbReference>
<evidence type="ECO:0000256" key="10">
    <source>
        <dbReference type="ARBA" id="ARBA00023204"/>
    </source>
</evidence>
<dbReference type="SUPFAM" id="SSF56112">
    <property type="entry name" value="Protein kinase-like (PK-like)"/>
    <property type="match status" value="1"/>
</dbReference>
<dbReference type="InterPro" id="IPR050517">
    <property type="entry name" value="DDR_Repair_Kinase"/>
</dbReference>
<dbReference type="Proteomes" id="UP000749559">
    <property type="component" value="Unassembled WGS sequence"/>
</dbReference>
<dbReference type="InterPro" id="IPR036940">
    <property type="entry name" value="PI3/4_kinase_cat_sf"/>
</dbReference>
<evidence type="ECO:0000259" key="14">
    <source>
        <dbReference type="PROSITE" id="PS51189"/>
    </source>
</evidence>
<dbReference type="InterPro" id="IPR014009">
    <property type="entry name" value="PIK_FAT"/>
</dbReference>
<dbReference type="GO" id="GO:0005524">
    <property type="term" value="F:ATP binding"/>
    <property type="evidence" value="ECO:0007669"/>
    <property type="project" value="UniProtKB-KW"/>
</dbReference>
<evidence type="ECO:0000256" key="1">
    <source>
        <dbReference type="ARBA" id="ARBA00004123"/>
    </source>
</evidence>
<dbReference type="Pfam" id="PF23593">
    <property type="entry name" value="HEAT_ATR"/>
    <property type="match status" value="1"/>
</dbReference>
<evidence type="ECO:0000256" key="9">
    <source>
        <dbReference type="ARBA" id="ARBA00022840"/>
    </source>
</evidence>
<dbReference type="EMBL" id="CAIIXF020000010">
    <property type="protein sequence ID" value="CAH1797711.1"/>
    <property type="molecule type" value="Genomic_DNA"/>
</dbReference>
<dbReference type="PROSITE" id="PS50290">
    <property type="entry name" value="PI3_4_KINASE_3"/>
    <property type="match status" value="1"/>
</dbReference>
<dbReference type="OrthoDB" id="381190at2759"/>
<evidence type="ECO:0000256" key="8">
    <source>
        <dbReference type="ARBA" id="ARBA00022777"/>
    </source>
</evidence>
<dbReference type="SUPFAM" id="SSF48452">
    <property type="entry name" value="TPR-like"/>
    <property type="match status" value="1"/>
</dbReference>
<dbReference type="SMART" id="SM01343">
    <property type="entry name" value="FATC"/>
    <property type="match status" value="1"/>
</dbReference>
<dbReference type="Pfam" id="PF25030">
    <property type="entry name" value="M-HEAT_ATR"/>
    <property type="match status" value="1"/>
</dbReference>
<evidence type="ECO:0000256" key="7">
    <source>
        <dbReference type="ARBA" id="ARBA00022763"/>
    </source>
</evidence>
<dbReference type="InterPro" id="IPR003151">
    <property type="entry name" value="PIK-rel_kinase_FAT"/>
</dbReference>
<dbReference type="InterPro" id="IPR011009">
    <property type="entry name" value="Kinase-like_dom_sf"/>
</dbReference>
<dbReference type="InterPro" id="IPR011989">
    <property type="entry name" value="ARM-like"/>
</dbReference>
<dbReference type="EC" id="2.7.11.1" evidence="3"/>
<dbReference type="FunFam" id="1.10.1070.11:FF:000009">
    <property type="entry name" value="Putative serine/threonine-protein kinase ATR"/>
    <property type="match status" value="1"/>
</dbReference>
<comment type="caution">
    <text evidence="16">The sequence shown here is derived from an EMBL/GenBank/DDBJ whole genome shotgun (WGS) entry which is preliminary data.</text>
</comment>
<name>A0A8S4PY44_OWEFU</name>
<comment type="subcellular location">
    <subcellularLocation>
        <location evidence="1">Nucleus</location>
    </subcellularLocation>
</comment>
<keyword evidence="10" id="KW-0234">DNA repair</keyword>
<dbReference type="InterPro" id="IPR016024">
    <property type="entry name" value="ARM-type_fold"/>
</dbReference>
<dbReference type="Pfam" id="PF08064">
    <property type="entry name" value="UME"/>
    <property type="match status" value="1"/>
</dbReference>
<dbReference type="PROSITE" id="PS00916">
    <property type="entry name" value="PI3_4_KINASE_2"/>
    <property type="match status" value="1"/>
</dbReference>
<sequence length="2014" mass="229758">MTLTDTRANVRMAGIKAFPLILHLLGPNANHLVYDLLHNLMTDKSPVVLSALATIAGPLACVVSRKAVLQRPLSCKDGKIYCNISLICLCCEENSDGSNVSSPRARPKLVDPAMFLPFLQLLTATRDIKLGLTQSLSKMFGHIEVRSNNQATVNMLNSCLNLIEDPDYQTRVEFSKVVQFLLGDSSSESASETDQLIVTKLAGIMQSHDHVHPHLLETVILTLGQLGRVAEGKLQLVVLISLLKSMISTQPFIAAVAHEQLRDLANHKHVTLQDLFKRHRKSICQFIVDSVYDSEPSSGSGKEPLGILHEVAILFNYDDVKTFLQSTEIYMLPPLVSKATAKASALIKLIASQLDKTKRQCLTRNTAYIFSYLLCFCQGRPGQYDKALHFLRQETGLELGSLLRLDMQNVENELLLHLSDNYTQMFKGLSMVASYDELEYKGPKDIKTKDQMAAFLQPRLLGFLAYFDSKFLNKTIPWEEKLMALESLISLMKMMGAHYITPVRVKLMATLKIVLRFKEKAFPSVCCRAWECFVKSLDMASLGPMLSQIIVILLPLFNQLPNQVAEIFRFLIVKNRVQLEPHFHELYFMPESRELADINEVLAKFTAGHSKRASLQIQISHLLNGVSHESLDVRLRALKKLRQLLHTHQVELHYMVMGKETSDPVISQLVSALLSGCRESDPTARNLVGECLGELGAVDPGRLDLNVNDDNKDMAKFHADVNDDNYGYDLINELVRAFLAAENTETQDCSAYALQEIASVYGISNTAGNHTAGKKLWLRFPGHIQEILVPLLHSKYKVTSSENWSQVPKVIYGSHKGKYFEKWISTWTGYLITMVKDTKASMIFKSCSVVVKHDHNTALYLLPNIIVQALIDGTANQTQQISNEVLAVLNDVKQPDTQQGMASDFRHLAAQTIFSILGMVVKWQRHRIQYLSAIAAQHKNRSGNNHENDGKYKAVKQFIDKIPLDILASASFNCQAYTRSLMYFEQFINMKKENIHQHLDFFQKLYIAMDEPDGVASVIAIREDQPTLTEQILAHESIGQLRDASACYERAIQQDNNCISHYEGLIKCQMELGQFETAACQVDGILTKKPEWHGTMNSYRVEAAWKLGQWDNLRTHLDQERGKRTWAVGIGNTLMLAKDRDEEGFLQQLQIVRSELMGPLSAASMEKGSYQRGYEYIVRLHMLNELEQGVRELLHFPTRGPQERSGLAKLIELWDSRLSLTQASFRMKEPILNLRRTLFSLAEGNTDVDLHTEIGKSWLRSAKVARKVGHLQTAFSFLLNGSSYHLPELFVERAKWFWAKNDHDLAQTCIEKGLQEFYPDCTFKDNALRRDTTEKGLLRRIECAKALLLWGMYSEETSSIESNEIVKRYRDVIDMNPTWEDGHFYLAKYYDKIMVHLTNSDRPDRQRSILEPIIENYGKALRNGSQYIYQTMPRMLTIWLEYGSKMVESESKQNKNETAIGQQRFTLQTMNESIAKLGNELPPYTFLTAFPQLISRICHPHNMVFQVLSELISNMMHNYPQQAMWLMMAVSKSSYKIRQSRCHTIIAKARQKDKSLNKFIHDAIKLADRLLDLCNRHVESGQNVFSISQHFKPLQRLMDDVDFSKIIIPLQTMMNVTLPTTSGPHSEHDPFPIEQTMMNVTLPTTSGPHSEHDPFPMEQVYIDGFDDTVEVLPSLQKPKKITMKGSDGKRYVMMCKPKDDLRKDCRLMEFNSIVNKCLRKDPESRKRQLHIRTYMVVPLNEECGLIEWVDNCHGLRNILIKIYKDKKIYMTGSELKQCRLQITATLEEKMRVYKTKLLPRHPPVFKEWFLKTFPDPTSWYMARQSYARTTAVMSMVGYILGLGDRHGENILFDSTNGDVVHVDFNCLFNKGDTFDWPELVPFRLTRNMVDAMGPMGYEGLFRRACEVTMRVMRDQMDPLMSVLKTFIFDPLVEWAGKPTKGRSNSSETGEIKNDQAQMNVQNIECRMKGELKANKHKRSRGLPLSIEGHVNHLIKESTKDENLCAMYIGWAAYM</sequence>
<dbReference type="InterPro" id="IPR011990">
    <property type="entry name" value="TPR-like_helical_dom_sf"/>
</dbReference>
<dbReference type="GO" id="GO:0005694">
    <property type="term" value="C:chromosome"/>
    <property type="evidence" value="ECO:0007669"/>
    <property type="project" value="TreeGrafter"/>
</dbReference>
<dbReference type="GO" id="GO:0005634">
    <property type="term" value="C:nucleus"/>
    <property type="evidence" value="ECO:0007669"/>
    <property type="project" value="UniProtKB-SubCell"/>
</dbReference>
<evidence type="ECO:0000256" key="5">
    <source>
        <dbReference type="ARBA" id="ARBA00022679"/>
    </source>
</evidence>
<dbReference type="InterPro" id="IPR018936">
    <property type="entry name" value="PI3/4_kinase_CS"/>
</dbReference>
<dbReference type="Gene3D" id="1.10.1070.11">
    <property type="entry name" value="Phosphatidylinositol 3-/4-kinase, catalytic domain"/>
    <property type="match status" value="1"/>
</dbReference>
<dbReference type="Pfam" id="PF02260">
    <property type="entry name" value="FATC"/>
    <property type="match status" value="1"/>
</dbReference>